<evidence type="ECO:0000313" key="2">
    <source>
        <dbReference type="EMBL" id="KAL1138475.1"/>
    </source>
</evidence>
<dbReference type="Pfam" id="PF25969">
    <property type="entry name" value="NUDT9_N"/>
    <property type="match status" value="1"/>
</dbReference>
<evidence type="ECO:0000313" key="3">
    <source>
        <dbReference type="Proteomes" id="UP001558652"/>
    </source>
</evidence>
<accession>A0ABD0YRH5</accession>
<dbReference type="FunFam" id="3.90.79.10:FF:000021">
    <property type="entry name" value="ADP-ribose pyrophosphatase, mitochondrial isoform X1"/>
    <property type="match status" value="1"/>
</dbReference>
<reference evidence="2 3" key="1">
    <citation type="submission" date="2024-07" db="EMBL/GenBank/DDBJ databases">
        <title>Chromosome-level genome assembly of the water stick insect Ranatra chinensis (Heteroptera: Nepidae).</title>
        <authorList>
            <person name="Liu X."/>
        </authorList>
    </citation>
    <scope>NUCLEOTIDE SEQUENCE [LARGE SCALE GENOMIC DNA]</scope>
    <source>
        <strain evidence="2">Cailab_2021Rc</strain>
        <tissue evidence="2">Muscle</tissue>
    </source>
</reference>
<dbReference type="PROSITE" id="PS51462">
    <property type="entry name" value="NUDIX"/>
    <property type="match status" value="1"/>
</dbReference>
<dbReference type="InterPro" id="IPR015797">
    <property type="entry name" value="NUDIX_hydrolase-like_dom_sf"/>
</dbReference>
<dbReference type="GO" id="GO:0047631">
    <property type="term" value="F:ADP-ribose diphosphatase activity"/>
    <property type="evidence" value="ECO:0007669"/>
    <property type="project" value="UniProtKB-ARBA"/>
</dbReference>
<dbReference type="CDD" id="cd03670">
    <property type="entry name" value="NUDIX_ADPRase_Nudt9"/>
    <property type="match status" value="1"/>
</dbReference>
<sequence>MKCRDRYYPRTNGTVERLTVSDDKVSWKVLWDNYNPPDFTFEHIKKQAWADPEIGDSNFIPSWNKLDGNVDRRSHMGFYTFWGGYPQNPCGRTGLRGRGLLGRWGPNHAADPVVTRWKRGQDGHQITDKMTNKPLLQFIGIRRRDCGQWAIPGGMVDPGELVSTTLKREFLEEALNTLELDTEGQENIEKLLGDFFSWGAEIYKGYVDDPRNTDNAWIETVVYNFHDDKGVIVGSLPFSAGDDAISVKWLDVSNALNLYASHSDFIKLVALKHNAHW</sequence>
<dbReference type="InterPro" id="IPR000086">
    <property type="entry name" value="NUDIX_hydrolase_dom"/>
</dbReference>
<evidence type="ECO:0000259" key="1">
    <source>
        <dbReference type="PROSITE" id="PS51462"/>
    </source>
</evidence>
<gene>
    <name evidence="2" type="ORF">AAG570_008538</name>
</gene>
<dbReference type="PANTHER" id="PTHR13030">
    <property type="entry name" value="NUDIX HYDROLASE"/>
    <property type="match status" value="1"/>
</dbReference>
<dbReference type="AlphaFoldDB" id="A0ABD0YRH5"/>
<organism evidence="2 3">
    <name type="scientific">Ranatra chinensis</name>
    <dbReference type="NCBI Taxonomy" id="642074"/>
    <lineage>
        <taxon>Eukaryota</taxon>
        <taxon>Metazoa</taxon>
        <taxon>Ecdysozoa</taxon>
        <taxon>Arthropoda</taxon>
        <taxon>Hexapoda</taxon>
        <taxon>Insecta</taxon>
        <taxon>Pterygota</taxon>
        <taxon>Neoptera</taxon>
        <taxon>Paraneoptera</taxon>
        <taxon>Hemiptera</taxon>
        <taxon>Heteroptera</taxon>
        <taxon>Panheteroptera</taxon>
        <taxon>Nepomorpha</taxon>
        <taxon>Nepidae</taxon>
        <taxon>Ranatrinae</taxon>
        <taxon>Ranatra</taxon>
    </lineage>
</organism>
<dbReference type="Gene3D" id="3.90.79.10">
    <property type="entry name" value="Nucleoside Triphosphate Pyrophosphohydrolase"/>
    <property type="match status" value="1"/>
</dbReference>
<feature type="domain" description="Nudix hydrolase" evidence="1">
    <location>
        <begin position="116"/>
        <end position="272"/>
    </location>
</feature>
<comment type="caution">
    <text evidence="2">The sequence shown here is derived from an EMBL/GenBank/DDBJ whole genome shotgun (WGS) entry which is preliminary data.</text>
</comment>
<name>A0ABD0YRH5_9HEMI</name>
<dbReference type="PANTHER" id="PTHR13030:SF8">
    <property type="entry name" value="ADP-RIBOSE PYROPHOSPHATASE, MITOCHONDRIAL"/>
    <property type="match status" value="1"/>
</dbReference>
<keyword evidence="3" id="KW-1185">Reference proteome</keyword>
<dbReference type="Pfam" id="PF00293">
    <property type="entry name" value="NUDIX"/>
    <property type="match status" value="1"/>
</dbReference>
<protein>
    <recommendedName>
        <fullName evidence="1">Nudix hydrolase domain-containing protein</fullName>
    </recommendedName>
</protein>
<proteinExistence type="predicted"/>
<dbReference type="SUPFAM" id="SSF55811">
    <property type="entry name" value="Nudix"/>
    <property type="match status" value="1"/>
</dbReference>
<dbReference type="InterPro" id="IPR039989">
    <property type="entry name" value="NUDT9"/>
</dbReference>
<dbReference type="Proteomes" id="UP001558652">
    <property type="component" value="Unassembled WGS sequence"/>
</dbReference>
<dbReference type="EMBL" id="JBFDAA010000003">
    <property type="protein sequence ID" value="KAL1138475.1"/>
    <property type="molecule type" value="Genomic_DNA"/>
</dbReference>